<accession>A0A1M7ALR9</accession>
<reference evidence="1 2" key="1">
    <citation type="submission" date="2016-11" db="EMBL/GenBank/DDBJ databases">
        <authorList>
            <person name="Jaros S."/>
            <person name="Januszkiewicz K."/>
            <person name="Wedrychowicz H."/>
        </authorList>
    </citation>
    <scope>NUCLEOTIDE SEQUENCE [LARGE SCALE GENOMIC DNA]</scope>
    <source>
        <strain evidence="1 2">DSM 27406</strain>
    </source>
</reference>
<sequence length="154" mass="17117">MKKDSVTTPVTALPFNLFDQELSENGIGCHTMLEAFPAAAYICDMDGHVRIFNHLAIHLFGRMPATGTDKWCMSLKTFSPSGKLLQPEEFPVACTIQQQRPYAGKAIIIEKPDGSRRMLEVNTSLLYNHRHQPVAVMCVARPPLTSSDWLATSV</sequence>
<proteinExistence type="predicted"/>
<dbReference type="AlphaFoldDB" id="A0A1M7ALR9"/>
<name>A0A1M7ALR9_9BACT</name>
<dbReference type="Gene3D" id="3.30.450.20">
    <property type="entry name" value="PAS domain"/>
    <property type="match status" value="1"/>
</dbReference>
<dbReference type="RefSeq" id="WP_073080120.1">
    <property type="nucleotide sequence ID" value="NZ_FRBL01000003.1"/>
</dbReference>
<dbReference type="EMBL" id="FRBL01000003">
    <property type="protein sequence ID" value="SHL43711.1"/>
    <property type="molecule type" value="Genomic_DNA"/>
</dbReference>
<dbReference type="InterPro" id="IPR035965">
    <property type="entry name" value="PAS-like_dom_sf"/>
</dbReference>
<evidence type="ECO:0000313" key="1">
    <source>
        <dbReference type="EMBL" id="SHL43711.1"/>
    </source>
</evidence>
<dbReference type="OrthoDB" id="5287260at2"/>
<evidence type="ECO:0008006" key="3">
    <source>
        <dbReference type="Google" id="ProtNLM"/>
    </source>
</evidence>
<keyword evidence="2" id="KW-1185">Reference proteome</keyword>
<protein>
    <recommendedName>
        <fullName evidence="3">PAS domain-containing protein</fullName>
    </recommendedName>
</protein>
<dbReference type="Proteomes" id="UP000184420">
    <property type="component" value="Unassembled WGS sequence"/>
</dbReference>
<dbReference type="STRING" id="1419482.SAMN05444266_103336"/>
<gene>
    <name evidence="1" type="ORF">SAMN05444266_103336</name>
</gene>
<evidence type="ECO:0000313" key="2">
    <source>
        <dbReference type="Proteomes" id="UP000184420"/>
    </source>
</evidence>
<organism evidence="1 2">
    <name type="scientific">Chitinophaga jiangningensis</name>
    <dbReference type="NCBI Taxonomy" id="1419482"/>
    <lineage>
        <taxon>Bacteria</taxon>
        <taxon>Pseudomonadati</taxon>
        <taxon>Bacteroidota</taxon>
        <taxon>Chitinophagia</taxon>
        <taxon>Chitinophagales</taxon>
        <taxon>Chitinophagaceae</taxon>
        <taxon>Chitinophaga</taxon>
    </lineage>
</organism>
<dbReference type="SUPFAM" id="SSF55785">
    <property type="entry name" value="PYP-like sensor domain (PAS domain)"/>
    <property type="match status" value="1"/>
</dbReference>